<dbReference type="Proteomes" id="UP001142055">
    <property type="component" value="Chromosome 3"/>
</dbReference>
<evidence type="ECO:0000256" key="8">
    <source>
        <dbReference type="ARBA" id="ARBA00023136"/>
    </source>
</evidence>
<comment type="caution">
    <text evidence="12">Lacks conserved residue(s) required for the propagation of feature annotation.</text>
</comment>
<dbReference type="InterPro" id="IPR011042">
    <property type="entry name" value="6-blade_b-propeller_TolB-like"/>
</dbReference>
<dbReference type="InterPro" id="IPR018097">
    <property type="entry name" value="EGF_Ca-bd_CS"/>
</dbReference>
<dbReference type="Gene3D" id="2.120.10.30">
    <property type="entry name" value="TolB, C-terminal domain"/>
    <property type="match status" value="9"/>
</dbReference>
<evidence type="ECO:0000256" key="1">
    <source>
        <dbReference type="ARBA" id="ARBA00004479"/>
    </source>
</evidence>
<feature type="disulfide bond" evidence="13">
    <location>
        <begin position="3883"/>
        <end position="3898"/>
    </location>
</feature>
<feature type="disulfide bond" evidence="13">
    <location>
        <begin position="3722"/>
        <end position="3737"/>
    </location>
</feature>
<feature type="repeat" description="LDL-receptor class B" evidence="14">
    <location>
        <begin position="405"/>
        <end position="448"/>
    </location>
</feature>
<evidence type="ECO:0000256" key="5">
    <source>
        <dbReference type="ARBA" id="ARBA00022729"/>
    </source>
</evidence>
<feature type="repeat" description="LDL-receptor class B" evidence="14">
    <location>
        <begin position="2225"/>
        <end position="2272"/>
    </location>
</feature>
<feature type="disulfide bond" evidence="13">
    <location>
        <begin position="3831"/>
        <end position="3849"/>
    </location>
</feature>
<reference evidence="17" key="1">
    <citation type="submission" date="2022-12" db="EMBL/GenBank/DDBJ databases">
        <title>Genome assemblies of Blomia tropicalis.</title>
        <authorList>
            <person name="Cui Y."/>
        </authorList>
    </citation>
    <scope>NUCLEOTIDE SEQUENCE</scope>
    <source>
        <tissue evidence="17">Adult mites</tissue>
    </source>
</reference>
<feature type="disulfide bond" evidence="13">
    <location>
        <begin position="948"/>
        <end position="960"/>
    </location>
</feature>
<feature type="repeat" description="LDL-receptor class B" evidence="14">
    <location>
        <begin position="1537"/>
        <end position="1581"/>
    </location>
</feature>
<feature type="domain" description="EGF-like" evidence="16">
    <location>
        <begin position="4590"/>
        <end position="4629"/>
    </location>
</feature>
<dbReference type="OMA" id="TAFKCAN"/>
<feature type="disulfide bond" evidence="13">
    <location>
        <begin position="1050"/>
        <end position="1068"/>
    </location>
</feature>
<feature type="disulfide bond" evidence="13">
    <location>
        <begin position="1143"/>
        <end position="1161"/>
    </location>
</feature>
<feature type="disulfide bond" evidence="13">
    <location>
        <begin position="3843"/>
        <end position="3858"/>
    </location>
</feature>
<evidence type="ECO:0000256" key="14">
    <source>
        <dbReference type="PROSITE-ProRule" id="PRU00461"/>
    </source>
</evidence>
<dbReference type="PROSITE" id="PS01209">
    <property type="entry name" value="LDLRA_1"/>
    <property type="match status" value="11"/>
</dbReference>
<dbReference type="InterPro" id="IPR000152">
    <property type="entry name" value="EGF-type_Asp/Asn_hydroxyl_site"/>
</dbReference>
<keyword evidence="10" id="KW-0675">Receptor</keyword>
<feature type="repeat" description="LDL-receptor class B" evidence="14">
    <location>
        <begin position="1449"/>
        <end position="1490"/>
    </location>
</feature>
<feature type="disulfide bond" evidence="13">
    <location>
        <begin position="2799"/>
        <end position="2814"/>
    </location>
</feature>
<dbReference type="PROSITE" id="PS01187">
    <property type="entry name" value="EGF_CA"/>
    <property type="match status" value="1"/>
</dbReference>
<feature type="repeat" description="LDL-receptor class B" evidence="14">
    <location>
        <begin position="2585"/>
        <end position="2628"/>
    </location>
</feature>
<keyword evidence="3" id="KW-0254">Endocytosis</keyword>
<feature type="disulfide bond" evidence="13">
    <location>
        <begin position="1095"/>
        <end position="1113"/>
    </location>
</feature>
<feature type="disulfide bond" evidence="13">
    <location>
        <begin position="2884"/>
        <end position="2899"/>
    </location>
</feature>
<dbReference type="InterPro" id="IPR051221">
    <property type="entry name" value="LDLR-related"/>
</dbReference>
<feature type="repeat" description="LDL-receptor class B" evidence="14">
    <location>
        <begin position="1491"/>
        <end position="1536"/>
    </location>
</feature>
<feature type="disulfide bond" evidence="13">
    <location>
        <begin position="3909"/>
        <end position="3927"/>
    </location>
</feature>
<keyword evidence="9 12" id="KW-1015">Disulfide bond</keyword>
<feature type="domain" description="EGF-like" evidence="16">
    <location>
        <begin position="4501"/>
        <end position="4535"/>
    </location>
</feature>
<dbReference type="GO" id="GO:0043235">
    <property type="term" value="C:receptor complex"/>
    <property type="evidence" value="ECO:0007669"/>
    <property type="project" value="TreeGrafter"/>
</dbReference>
<feature type="repeat" description="LDL-receptor class B" evidence="14">
    <location>
        <begin position="4344"/>
        <end position="4388"/>
    </location>
</feature>
<keyword evidence="7 15" id="KW-1133">Transmembrane helix</keyword>
<dbReference type="SMART" id="SM00181">
    <property type="entry name" value="EGF"/>
    <property type="match status" value="22"/>
</dbReference>
<dbReference type="PROSITE" id="PS00022">
    <property type="entry name" value="EGF_1"/>
    <property type="match status" value="5"/>
</dbReference>
<dbReference type="FunFam" id="2.10.25.10:FF:000009">
    <property type="entry name" value="Low-density lipoprotein receptor isoform 1"/>
    <property type="match status" value="1"/>
</dbReference>
<dbReference type="SMART" id="SM00135">
    <property type="entry name" value="LY"/>
    <property type="match status" value="31"/>
</dbReference>
<feature type="disulfide bond" evidence="12">
    <location>
        <begin position="4760"/>
        <end position="4769"/>
    </location>
</feature>
<evidence type="ECO:0000256" key="6">
    <source>
        <dbReference type="ARBA" id="ARBA00022737"/>
    </source>
</evidence>
<feature type="disulfide bond" evidence="13">
    <location>
        <begin position="2943"/>
        <end position="2955"/>
    </location>
</feature>
<dbReference type="FunFam" id="2.120.10.30:FF:000241">
    <property type="entry name" value="Low-density lipoprotein receptor-related protein 6"/>
    <property type="match status" value="3"/>
</dbReference>
<feature type="repeat" description="LDL-receptor class B" evidence="14">
    <location>
        <begin position="762"/>
        <end position="805"/>
    </location>
</feature>
<keyword evidence="5" id="KW-0732">Signal</keyword>
<keyword evidence="4 15" id="KW-0812">Transmembrane</keyword>
<feature type="disulfide bond" evidence="13">
    <location>
        <begin position="1186"/>
        <end position="1204"/>
    </location>
</feature>
<dbReference type="Gene3D" id="4.10.400.10">
    <property type="entry name" value="Low-density Lipoprotein Receptor"/>
    <property type="match status" value="27"/>
</dbReference>
<feature type="disulfide bond" evidence="13">
    <location>
        <begin position="3164"/>
        <end position="3179"/>
    </location>
</feature>
<evidence type="ECO:0000256" key="12">
    <source>
        <dbReference type="PROSITE-ProRule" id="PRU00076"/>
    </source>
</evidence>
<evidence type="ECO:0000256" key="4">
    <source>
        <dbReference type="ARBA" id="ARBA00022692"/>
    </source>
</evidence>
<dbReference type="InterPro" id="IPR009030">
    <property type="entry name" value="Growth_fac_rcpt_cys_sf"/>
</dbReference>
<feature type="repeat" description="LDL-receptor class B" evidence="14">
    <location>
        <begin position="714"/>
        <end position="761"/>
    </location>
</feature>
<comment type="caution">
    <text evidence="17">The sequence shown here is derived from an EMBL/GenBank/DDBJ whole genome shotgun (WGS) entry which is preliminary data.</text>
</comment>
<feature type="domain" description="EGF-like" evidence="16">
    <location>
        <begin position="4734"/>
        <end position="4770"/>
    </location>
</feature>
<feature type="disulfide bond" evidence="12">
    <location>
        <begin position="4525"/>
        <end position="4534"/>
    </location>
</feature>
<evidence type="ECO:0000256" key="11">
    <source>
        <dbReference type="ARBA" id="ARBA00023180"/>
    </source>
</evidence>
<dbReference type="InterPro" id="IPR000742">
    <property type="entry name" value="EGF"/>
</dbReference>
<feature type="disulfide bond" evidence="13">
    <location>
        <begin position="3746"/>
        <end position="3764"/>
    </location>
</feature>
<evidence type="ECO:0000256" key="2">
    <source>
        <dbReference type="ARBA" id="ARBA00022536"/>
    </source>
</evidence>
<name>A0A9Q0LZL6_BLOTA</name>
<dbReference type="CDD" id="cd00112">
    <property type="entry name" value="LDLa"/>
    <property type="match status" value="26"/>
</dbReference>
<dbReference type="FunFam" id="4.10.400.10:FF:000007">
    <property type="entry name" value="Low density lipoprotein receptor-related protein 1"/>
    <property type="match status" value="1"/>
</dbReference>
<dbReference type="PROSITE" id="PS51120">
    <property type="entry name" value="LDLRB"/>
    <property type="match status" value="14"/>
</dbReference>
<dbReference type="SUPFAM" id="SSF63825">
    <property type="entry name" value="YWTD domain"/>
    <property type="match status" value="8"/>
</dbReference>
<evidence type="ECO:0000256" key="10">
    <source>
        <dbReference type="ARBA" id="ARBA00023170"/>
    </source>
</evidence>
<feature type="disulfide bond" evidence="13">
    <location>
        <begin position="1107"/>
        <end position="1122"/>
    </location>
</feature>
<evidence type="ECO:0000256" key="7">
    <source>
        <dbReference type="ARBA" id="ARBA00022989"/>
    </source>
</evidence>
<dbReference type="GO" id="GO:0006897">
    <property type="term" value="P:endocytosis"/>
    <property type="evidence" value="ECO:0007669"/>
    <property type="project" value="UniProtKB-KW"/>
</dbReference>
<feature type="disulfide bond" evidence="12">
    <location>
        <begin position="4619"/>
        <end position="4628"/>
    </location>
</feature>
<feature type="disulfide bond" evidence="13">
    <location>
        <begin position="3152"/>
        <end position="3170"/>
    </location>
</feature>
<feature type="repeat" description="LDL-receptor class B" evidence="14">
    <location>
        <begin position="3409"/>
        <end position="3452"/>
    </location>
</feature>
<feature type="disulfide bond" evidence="13">
    <location>
        <begin position="955"/>
        <end position="973"/>
    </location>
</feature>
<dbReference type="SUPFAM" id="SSF57184">
    <property type="entry name" value="Growth factor receptor domain"/>
    <property type="match status" value="3"/>
</dbReference>
<feature type="domain" description="EGF-like" evidence="16">
    <location>
        <begin position="4630"/>
        <end position="4664"/>
    </location>
</feature>
<dbReference type="SMART" id="SM00192">
    <property type="entry name" value="LDLa"/>
    <property type="match status" value="29"/>
</dbReference>
<dbReference type="PRINTS" id="PR00261">
    <property type="entry name" value="LDLRECEPTOR"/>
</dbReference>
<evidence type="ECO:0000313" key="17">
    <source>
        <dbReference type="EMBL" id="KAJ6216157.1"/>
    </source>
</evidence>
<feature type="domain" description="EGF-like" evidence="16">
    <location>
        <begin position="3220"/>
        <end position="3258"/>
    </location>
</feature>
<sequence length="4922" mass="561409">MEGGTALFCFDRHLLEYETNEPFHGLSNRNETQSNAQCEIGQFHCHYSDECIPMGWLCDGDFDCGTEMLDVDSITSVSASDSPLNGRIDNSDENLELCHHSNICPPNYFRCSNLINCIPMKFVCNGATDCPDGSDEFSFCANMTACDLLKCDYGCKPTPKEPECYCSHGKQFNGSICIDIDRCSYEEQCEQKCKTLHSSEDPIDQATMLTYFDNRSINFAFIPNEHTSELIWQQHFVQHPVETIDFNFSNQSYCYIHKWKSNREDLIDTLNQARIYCGSFRNGGLLQPIVPEWSYRLNSSFHSLAYVNQLIFDWIGINWYLLDSTNEIVFACDIVFQHCANIHEIGLRRPKMIAIDSNVESIFFIEWGGNTAQLGKFNLNGKKQKSLVQKRIVHPNNLVLDLANHYVYWTDTFLDTIERINYDGSNRRSIMRLKPNLIIDSIDVFQRQMYILYHENPKDRTSSLEHKNNLSLVQFDVFNRHHLLNLKFASNHSLSLSSKNIRVLHRQRQPLESSTIQFVNQCGANSSCEHLCINDFSENVCHCRTKFRLNSEDKKSCQFEHSVRPQLVYVRGNPASFRIISLDYDNNDQHHHLYKPINSIMIPTVIISRPHSIDYDPIEEVLYYSDIQRFRINSKRMDEKTLVSGLENDFIFIDKNIFRCEGIAVDVVGRNLYWTDNRLSSICVAKLSKSSIRRKLIDKDLNYPKSIVLATSHRLMFWSDWSSHSNISAKIERSYMDGSERLLILDKNLVYPNSLTVDELGEQIYWCNSYSKQLERSDFNGLNRMIIYDQKDLGHPHSIVYFNNTLFWTDFRDSSIKFLKLENNKTYRPIQLTNDSATISDLKLIDRTRIDSTLNPCLNSHCEHICLLVPSGFVCQCSDGYRLNLLDNQTCHPIENYTRQSICKEGQFECRQIAQCIDNGYLCDGEPDCMDESDEDSSPGSHCEKFQCQEGFFQCDKHRCLMQHWVCDGQKDCIDGTDELCENVTCGSSHYRCQQIGRCIPKTWLCDGYPDCSGGVRGGGIDDISDELGCLSSISTTNTTVCDSISQWQCKNGHCIALSFVCNGDPDCSDASDEISCSKIEESSNICNHSTSFICDKVHCLPLLLRCNGIIDCVDGTDELSCPSMGNNSIKNTFHCPEEQFKCDTNKCIIKSYRCDDKLDCLDGMDEFNCTTAEFKDCTAQDETYCSPLGKCLKNVWCNGIVDCPNGIDEIDCFNLTITEIDSTKCVYPNRTCNDKLTSELICLDISRFCDNRIDCADGFDENEMCQEDLCFFSECKGLCHNIPFNPGYVCYCEDGLSLAIDKVSCTDRHPCEQWGVCSQQCTPLHHHNREDGYKCSCVTNYELDLHDNFTCKSVDPAPPIVIYSNRHEIRSINIRTESSNLMIAGLNNTISLNFFYGMDGQVSIFFTDVMNDKIYKGQLIQNTITNIETVVENGLTSVEGLAVDWIGRNLYWTESNLKQIEVATINGSFRKSIISDLSNPRAIALDSLESTMFWTDWNAEQPRIESASMDGYDRRIVTLIVAGSWPNGIALDLIQKRIYWIDAKTNTISTIRYDGNDERHILIGGEYLYHPFAIDLFENYVYWSDWRSNSLARANKWNGTKVKLMAKTFTQPFDVKIIHPSKQPKMKRNQLLYNDCKCSHLCLLSNNPKGYRCGCPQTMKLDDDDENNCVLNEVYLMLSKQGEIRGIDLEQLNRTNLPPITMPKVLSPIQLTFKSDTKHIYWADSELNDVKRFSMLTNRIETVIDEVIQQPRFMALDWISNNLFIISSHQRKDEDDYNEDEDGDVEFVDDANSGDGEFDIFNDLVRKKEKSKWSTGRNLTFTLYICSLDGEYITEATPKRYFTEPQSFTIDPYDGYLYWSEYTKLSTIEEKFDSNSNKTDDHRHRLTPRTYLIRSSMDGSDEQVLIDSTMDPNIDRITSLQIDFYSNRTLLYWINLGSFTIQYLNLSRIGTKIKPVTIWHSTNLEPIHLTIYQSRLYVAFHYDTSIRSIDKYDGSDEKPIYNGTDDLLTIQLYDKNIQQHHEIVRKEAQCYKDKGGCEHLCIPFNMGVGRKCLCTIGFQPNSTDETKCNGPKQLILYSWNLGIRALALKPENSTLNEVNLTTQFADLKMKKRTILPSLLPPMSKILMASSLDYDSDDEILFWSDTDYGTISSIRRDTSHYIQLINGVERLVDIAYDWNSKNLYWLDEKYSLLEVIAVYRRNSRMVLISSDLIKPTSIAVHPGLGILFWSDIGHPNKVRIERTHLDGTNRSIIFEQDKSQHTINDLAIDLQNDWLYFSDSSSHCIWRIDFNGKKSMIVIGRVKSPISLAVHDRWIYWVDTHLFNGAIFRIDQYWFDETKEPLNLTSNQTHVTLVEADITDSIKDLIIYDHDHRPLYDHNKCRVDNGGCDDFCFHVGPDQPHRCSCSYGYVSPNDHRSCLEYDIFLMYSQNAKIGSIRISFEQYKDHTLNAPYPPITYPDSMGSMNALTYDYGRRRIIFSDTKIGSINWSHFNGSDHQPILLRQGSIDGLVYDQREQVLVQKMIQLSVDDRLRAIAIDSCRSQLYWTNWKRSRPSIQRSLAISSSQVETIITRNIIMPNSIVIDSPNLYWTDLQLNKIERCDLDGLHCVILMMSTNIHRPFDIAVYGEHLYWTDWMENGIFRCNRNTGSDVTVLKRNIIRPIGLVAVAPPTIDECNGVEPTETRPNPCSIMNGGCEDICNILNNVTLQFDTAICSCFEGRELDDDGRRCTFIGSNCSETNGLFECTKSGKCIPFEFTCNGIANCLDGTDEDERWCSTRKCPATYHHCGNTNRCIPKTMLCDGVVHCSDGSDEKECDCERKGKFKCLNEICIDDQLRCNLQPDCSDASDEFDCPNRLDCSRYEQAKANTMINCAHTTACIKPQWICDGFDDCWDNSDELNCPPSSQFNRTLEMAKKYSMKMMKSNVSTTSTFSNFNSSPMSLGECQSNQFQCHTNECISIIWACDGNKDCFDGSDEASDFCSTHQCSAEYFRCNTTGQCIPNEWLQDGEPDCVDASDEKRCTTITNGTDCIFTNVICSHNEFQCANNRCVHLKFQCDGDDDCGDGSDELQSLTCSPSRNRMNSFSIQCDKGGDDQYRCANGLKCIPKSWICNGINDCAGGDDESSTLCNSTIEFGNKQINSDPTRCLVKDQFICNNGVCLDSHLLCNGENDCGDFSDESQCNVNECETKIVCAQKCQDMPIGYRCSCFDGFEMQDGGRICKDIDECEDRICSQLCRNTYGSYSCSCVDGYTLDWDNRTCLIAKEPAIKLLLASGDSILQFSQSNTDRNRFDTETFLIDRLGNAVALDYDYQDGCIYWSEFAAESSAFIRRICDPKRMWSKNNTSKMIETIHSITIHSPAGIAVDWIGRNLYWCDKGKDTIEVSRLDGKYRRVLIERNLEEPRSIVVNPLEGIMFWSDWGEHPYIGRANMDGTNVRTILNESLGWPNALTLDYIRRELYFADAREDYIGVVDFDGGHRKILYQTDPLPSTKSRFVRHIFSLSFFESRLYWTDWLSKLLVSCPVANCTTSQFLIHSITKHRPMEVQVYHQYRQPKLPNGSKSLCIENGPNSCQSLCLLRPKSMSESKSSSINVTSVCSCPIDYILNEDGISCKSNCTNFQFECRNTYICIPFWWKCDTHDDCGDGSDEPADCPPFKCLPGQFQCKFSNHTRYECLMPNHICDGVKNCADGSDEIDCNHYTCMANQFRCKPLDANHTAHCVAASSRCDGIADCMGGEDENDCDCPSTAFKCANNRCILNEWQCDGHDDCGDESDESENCSHFNCTESQFRCNTGRCIPLSWKCDALYQCDGDDDCGDGSDEHDCTAHQCLPEEFRCNNGYCISKQFRCNGDFNCVDLSDEANCDQLCDSRTEFRCGNTSLCILNEWKCDGELECLDGSDEHNCTNQCLTRDFTCANKQCIYAPWRCDGEKDCLDGSDEDVQICSKLACPTNRFRCKNGICLPKIRLCDGFDHCGDASDEDQHMCTQLMSECKSTANGLSVAHANRFECMNKNCIDVSLQCNGFDDCGDNSDENNCHSLASSIYWNSHLSQCPFGMCSQTCTMKKFNNDHQHHLTNVNSTKIHSLSCQCSDGYTLQRTFDQYQHQQTNRTASESFSVVEQQATCRANGNSAILFVSSDSGFRIVNPYKNAAQELYNIFIAGGNDSPLPIDRLVISRIESFDILYRHSNASSIFWTNPHRKKLYRIDIENMKRLFSFNHAQLKSTTIQDHAQVVIGKPIELSTDDLVNPRGVAIDWIAEHVYWITWTDLVEPKIILSMVDGTRRRTIMRGSPLEQPYDLIADPLNCFIFWTDWSHTSIKIGRARLDGSDWRPLVNSDLEWPLGLALDIEANRLYWTDPKTGLIETIRIDGTDRRRLYALNRMTQKPYRLDVFEDYLFVSTMPNHQILRMDKFGRNKTITLVYGVHKLTDIAIVQQYKQKANLFNPCAIGVGSCHHSSFICIVRSPNSKICVCPDGYYKMGGRWENETQCVSAISNGIDNQDHQESGRSRIRCPCLNGGRCHYQPDDTLVCQCPPLYSGRFCEHFRCANYCQNHGLCYIDLSKVSNILPVIDNQLDDHTGIVRCMCHTGWNGPRCEIPLKPCQPGSCLNQGQCLLDDESSLKFNCKCVGSFVGTQCEICPDWFCKNGANCTRTNHDGPKCNCLPGFGGSNCELSLCSNQYCHSNGMCTVEQLPKINLDPNLIVVEHHNILSFQFRCSCYQGYTGDRCENTIITHKSKDIISQVENCNLKCRNGARCIITSSSEPMCLCPAKFTGTFCDKLNITVVGEKELNRSNSSSTSISARTWIYMILVLISFCFAGLVIFKLYVAYFMKTQSELAFQHHRINNDGNGSIHNVEIMNPIFNLEHANNETENENPIDQSLMNQSIENENEFIVNYMNTNNFSNPIYDYKKRIDQNEEEEETINLLENPS</sequence>
<feature type="repeat" description="LDL-receptor class B" evidence="14">
    <location>
        <begin position="1719"/>
        <end position="1761"/>
    </location>
</feature>
<feature type="disulfide bond" evidence="13">
    <location>
        <begin position="3950"/>
        <end position="3968"/>
    </location>
</feature>
<gene>
    <name evidence="17" type="ORF">RDWZM_007314</name>
</gene>
<dbReference type="GO" id="GO:0005509">
    <property type="term" value="F:calcium ion binding"/>
    <property type="evidence" value="ECO:0007669"/>
    <property type="project" value="InterPro"/>
</dbReference>
<keyword evidence="18" id="KW-1185">Reference proteome</keyword>
<dbReference type="Gene3D" id="2.10.25.10">
    <property type="entry name" value="Laminin"/>
    <property type="match status" value="9"/>
</dbReference>
<evidence type="ECO:0000313" key="18">
    <source>
        <dbReference type="Proteomes" id="UP001142055"/>
    </source>
</evidence>
<dbReference type="PROSITE" id="PS00010">
    <property type="entry name" value="ASX_HYDROXYL"/>
    <property type="match status" value="1"/>
</dbReference>
<dbReference type="CDD" id="cd00054">
    <property type="entry name" value="EGF_CA"/>
    <property type="match status" value="1"/>
</dbReference>
<feature type="disulfide bond" evidence="13">
    <location>
        <begin position="3943"/>
        <end position="3955"/>
    </location>
</feature>
<feature type="disulfide bond" evidence="13">
    <location>
        <begin position="2950"/>
        <end position="2968"/>
    </location>
</feature>
<accession>A0A9Q0LZL6</accession>
<protein>
    <recommendedName>
        <fullName evidence="16">EGF-like domain-containing protein</fullName>
    </recommendedName>
</protein>
<feature type="transmembrane region" description="Helical" evidence="15">
    <location>
        <begin position="4797"/>
        <end position="4819"/>
    </location>
</feature>
<feature type="disulfide bond" evidence="13">
    <location>
        <begin position="3739"/>
        <end position="3751"/>
    </location>
</feature>
<proteinExistence type="predicted"/>
<feature type="disulfide bond" evidence="13">
    <location>
        <begin position="4003"/>
        <end position="4021"/>
    </location>
</feature>
<organism evidence="17 18">
    <name type="scientific">Blomia tropicalis</name>
    <name type="common">Mite</name>
    <dbReference type="NCBI Taxonomy" id="40697"/>
    <lineage>
        <taxon>Eukaryota</taxon>
        <taxon>Metazoa</taxon>
        <taxon>Ecdysozoa</taxon>
        <taxon>Arthropoda</taxon>
        <taxon>Chelicerata</taxon>
        <taxon>Arachnida</taxon>
        <taxon>Acari</taxon>
        <taxon>Acariformes</taxon>
        <taxon>Sarcoptiformes</taxon>
        <taxon>Astigmata</taxon>
        <taxon>Glycyphagoidea</taxon>
        <taxon>Echimyopodidae</taxon>
        <taxon>Blomia</taxon>
    </lineage>
</organism>
<dbReference type="InterPro" id="IPR026823">
    <property type="entry name" value="cEGF"/>
</dbReference>
<feature type="disulfide bond" evidence="13">
    <location>
        <begin position="3779"/>
        <end position="3791"/>
    </location>
</feature>
<dbReference type="InterPro" id="IPR036055">
    <property type="entry name" value="LDL_receptor-like_sf"/>
</dbReference>
<dbReference type="InterPro" id="IPR002172">
    <property type="entry name" value="LDrepeatLR_classA_rpt"/>
</dbReference>
<feature type="disulfide bond" evidence="13">
    <location>
        <begin position="1198"/>
        <end position="1213"/>
    </location>
</feature>
<dbReference type="InterPro" id="IPR000033">
    <property type="entry name" value="LDLR_classB_rpt"/>
</dbReference>
<dbReference type="GO" id="GO:0005886">
    <property type="term" value="C:plasma membrane"/>
    <property type="evidence" value="ECO:0007669"/>
    <property type="project" value="TreeGrafter"/>
</dbReference>
<feature type="repeat" description="LDL-receptor class B" evidence="14">
    <location>
        <begin position="4299"/>
        <end position="4343"/>
    </location>
</feature>
<dbReference type="PROSITE" id="PS01186">
    <property type="entry name" value="EGF_2"/>
    <property type="match status" value="5"/>
</dbReference>
<feature type="disulfide bond" evidence="13">
    <location>
        <begin position="3035"/>
        <end position="3047"/>
    </location>
</feature>
<evidence type="ECO:0000256" key="9">
    <source>
        <dbReference type="ARBA" id="ARBA00023157"/>
    </source>
</evidence>
<feature type="repeat" description="LDL-receptor class B" evidence="14">
    <location>
        <begin position="670"/>
        <end position="713"/>
    </location>
</feature>
<dbReference type="FunFam" id="2.120.10.30:FF:000132">
    <property type="entry name" value="Uncharacterized protein"/>
    <property type="match status" value="1"/>
</dbReference>
<comment type="subcellular location">
    <subcellularLocation>
        <location evidence="1">Membrane</location>
        <topology evidence="1">Single-pass type I membrane protein</topology>
    </subcellularLocation>
</comment>
<evidence type="ECO:0000259" key="16">
    <source>
        <dbReference type="PROSITE" id="PS50026"/>
    </source>
</evidence>
<evidence type="ECO:0000256" key="3">
    <source>
        <dbReference type="ARBA" id="ARBA00022583"/>
    </source>
</evidence>
<feature type="disulfide bond" evidence="12">
    <location>
        <begin position="4738"/>
        <end position="4748"/>
    </location>
</feature>
<dbReference type="SUPFAM" id="SSF57196">
    <property type="entry name" value="EGF/Laminin"/>
    <property type="match status" value="4"/>
</dbReference>
<dbReference type="Pfam" id="PF00057">
    <property type="entry name" value="Ldl_recept_a"/>
    <property type="match status" value="23"/>
</dbReference>
<feature type="disulfide bond" evidence="13">
    <location>
        <begin position="3677"/>
        <end position="3692"/>
    </location>
</feature>
<keyword evidence="2 12" id="KW-0245">EGF-like domain</keyword>
<dbReference type="PROSITE" id="PS50068">
    <property type="entry name" value="LDLRA_2"/>
    <property type="match status" value="28"/>
</dbReference>
<dbReference type="PANTHER" id="PTHR22722:SF14">
    <property type="entry name" value="MEGALIN, ISOFORM A"/>
    <property type="match status" value="1"/>
</dbReference>
<feature type="disulfide bond" evidence="13">
    <location>
        <begin position="3042"/>
        <end position="3060"/>
    </location>
</feature>
<keyword evidence="6" id="KW-0677">Repeat</keyword>
<evidence type="ECO:0000256" key="13">
    <source>
        <dbReference type="PROSITE-ProRule" id="PRU00124"/>
    </source>
</evidence>
<dbReference type="InterPro" id="IPR001881">
    <property type="entry name" value="EGF-like_Ca-bd_dom"/>
</dbReference>
<feature type="disulfide bond" evidence="13">
    <location>
        <begin position="1155"/>
        <end position="1170"/>
    </location>
</feature>
<dbReference type="SMART" id="SM00179">
    <property type="entry name" value="EGF_CA"/>
    <property type="match status" value="5"/>
</dbReference>
<keyword evidence="11" id="KW-0325">Glycoprotein</keyword>
<feature type="disulfide bond" evidence="12">
    <location>
        <begin position="4654"/>
        <end position="4663"/>
    </location>
</feature>
<feature type="disulfide bond" evidence="13">
    <location>
        <begin position="1062"/>
        <end position="1077"/>
    </location>
</feature>
<feature type="disulfide bond" evidence="13">
    <location>
        <begin position="3824"/>
        <end position="3836"/>
    </location>
</feature>
<feature type="disulfide bond" evidence="13">
    <location>
        <begin position="1136"/>
        <end position="1148"/>
    </location>
</feature>
<dbReference type="PROSITE" id="PS50026">
    <property type="entry name" value="EGF_3"/>
    <property type="match status" value="5"/>
</dbReference>
<dbReference type="PANTHER" id="PTHR22722">
    <property type="entry name" value="LOW-DENSITY LIPOPROTEIN RECEPTOR-RELATED PROTEIN 2-RELATED"/>
    <property type="match status" value="1"/>
</dbReference>
<feature type="disulfide bond" evidence="13">
    <location>
        <begin position="3804"/>
        <end position="3819"/>
    </location>
</feature>
<dbReference type="SUPFAM" id="SSF57424">
    <property type="entry name" value="LDL receptor-like module"/>
    <property type="match status" value="27"/>
</dbReference>
<feature type="repeat" description="LDL-receptor class B" evidence="14">
    <location>
        <begin position="3366"/>
        <end position="3408"/>
    </location>
</feature>
<dbReference type="Pfam" id="PF12662">
    <property type="entry name" value="cEGF"/>
    <property type="match status" value="1"/>
</dbReference>
<keyword evidence="8 15" id="KW-0472">Membrane</keyword>
<dbReference type="InterPro" id="IPR023415">
    <property type="entry name" value="LDLR_class-A_CS"/>
</dbReference>
<dbReference type="EMBL" id="JAPWDV010000003">
    <property type="protein sequence ID" value="KAJ6216157.1"/>
    <property type="molecule type" value="Genomic_DNA"/>
</dbReference>
<feature type="disulfide bond" evidence="13">
    <location>
        <begin position="4015"/>
        <end position="4030"/>
    </location>
</feature>
<dbReference type="Pfam" id="PF00058">
    <property type="entry name" value="Ldl_recept_b"/>
    <property type="match status" value="8"/>
</dbReference>
<evidence type="ECO:0000256" key="15">
    <source>
        <dbReference type="SAM" id="Phobius"/>
    </source>
</evidence>
<feature type="disulfide bond" evidence="13">
    <location>
        <begin position="3902"/>
        <end position="3914"/>
    </location>
</feature>